<dbReference type="InterPro" id="IPR002347">
    <property type="entry name" value="SDR_fam"/>
</dbReference>
<keyword evidence="2" id="KW-0560">Oxidoreductase</keyword>
<dbReference type="Gene3D" id="3.40.50.720">
    <property type="entry name" value="NAD(P)-binding Rossmann-like Domain"/>
    <property type="match status" value="1"/>
</dbReference>
<reference evidence="3" key="1">
    <citation type="journal article" date="2021" name="Nat. Commun.">
        <title>Genetic determinants of endophytism in the Arabidopsis root mycobiome.</title>
        <authorList>
            <person name="Mesny F."/>
            <person name="Miyauchi S."/>
            <person name="Thiergart T."/>
            <person name="Pickel B."/>
            <person name="Atanasova L."/>
            <person name="Karlsson M."/>
            <person name="Huettel B."/>
            <person name="Barry K.W."/>
            <person name="Haridas S."/>
            <person name="Chen C."/>
            <person name="Bauer D."/>
            <person name="Andreopoulos W."/>
            <person name="Pangilinan J."/>
            <person name="LaButti K."/>
            <person name="Riley R."/>
            <person name="Lipzen A."/>
            <person name="Clum A."/>
            <person name="Drula E."/>
            <person name="Henrissat B."/>
            <person name="Kohler A."/>
            <person name="Grigoriev I.V."/>
            <person name="Martin F.M."/>
            <person name="Hacquard S."/>
        </authorList>
    </citation>
    <scope>NUCLEOTIDE SEQUENCE</scope>
    <source>
        <strain evidence="3">MPI-CAGE-CH-0235</strain>
    </source>
</reference>
<comment type="caution">
    <text evidence="3">The sequence shown here is derived from an EMBL/GenBank/DDBJ whole genome shotgun (WGS) entry which is preliminary data.</text>
</comment>
<evidence type="ECO:0000313" key="3">
    <source>
        <dbReference type="EMBL" id="KAH7322447.1"/>
    </source>
</evidence>
<dbReference type="EMBL" id="JAGPNK010000004">
    <property type="protein sequence ID" value="KAH7322447.1"/>
    <property type="molecule type" value="Genomic_DNA"/>
</dbReference>
<protein>
    <submittedName>
        <fullName evidence="3">Short chain dehydrogenase/reductase family protein</fullName>
    </submittedName>
</protein>
<proteinExistence type="inferred from homology"/>
<dbReference type="AlphaFoldDB" id="A0A8K0SV40"/>
<gene>
    <name evidence="3" type="ORF">B0I35DRAFT_350801</name>
</gene>
<evidence type="ECO:0000313" key="4">
    <source>
        <dbReference type="Proteomes" id="UP000813444"/>
    </source>
</evidence>
<evidence type="ECO:0000256" key="1">
    <source>
        <dbReference type="ARBA" id="ARBA00006484"/>
    </source>
</evidence>
<organism evidence="3 4">
    <name type="scientific">Stachybotrys elegans</name>
    <dbReference type="NCBI Taxonomy" id="80388"/>
    <lineage>
        <taxon>Eukaryota</taxon>
        <taxon>Fungi</taxon>
        <taxon>Dikarya</taxon>
        <taxon>Ascomycota</taxon>
        <taxon>Pezizomycotina</taxon>
        <taxon>Sordariomycetes</taxon>
        <taxon>Hypocreomycetidae</taxon>
        <taxon>Hypocreales</taxon>
        <taxon>Stachybotryaceae</taxon>
        <taxon>Stachybotrys</taxon>
    </lineage>
</organism>
<dbReference type="OrthoDB" id="191139at2759"/>
<keyword evidence="4" id="KW-1185">Reference proteome</keyword>
<dbReference type="Proteomes" id="UP000813444">
    <property type="component" value="Unassembled WGS sequence"/>
</dbReference>
<dbReference type="PRINTS" id="PR00081">
    <property type="entry name" value="GDHRDH"/>
</dbReference>
<dbReference type="GO" id="GO:0016491">
    <property type="term" value="F:oxidoreductase activity"/>
    <property type="evidence" value="ECO:0007669"/>
    <property type="project" value="UniProtKB-KW"/>
</dbReference>
<comment type="similarity">
    <text evidence="1">Belongs to the short-chain dehydrogenases/reductases (SDR) family.</text>
</comment>
<dbReference type="Pfam" id="PF00106">
    <property type="entry name" value="adh_short"/>
    <property type="match status" value="1"/>
</dbReference>
<dbReference type="InterPro" id="IPR036291">
    <property type="entry name" value="NAD(P)-bd_dom_sf"/>
</dbReference>
<dbReference type="SUPFAM" id="SSF51735">
    <property type="entry name" value="NAD(P)-binding Rossmann-fold domains"/>
    <property type="match status" value="1"/>
</dbReference>
<name>A0A8K0SV40_9HYPO</name>
<sequence>MQSALHKVIGPRKVHPDNLHGRVAVVTGGALGIGYEISRALAHAGCRTIMVNRKAEEGQAAISQIKEESPDAVIEWKQCDLGSLGQVRSVFSELRDSLDRLDVLVLSAGINANVYELDADGIEHIFGVNYLGQYYATNQLWPLLVATSRIPGASPPRIVALSSEVHRAAPSDVKFNTIDDINNEALGPTQRYGRSKLALILLTKTLHEKVIKPSDSLIRVLAVHPGTVKTGMQDQWKAAYPGITGHLLSFAMKALGRDPEQGAYSSLWALTAPEIDEKNINAAYYTDPGTPGKESAQASNPQLGEALWKLSEHLVKDKLGNDALLSWRDQSQGLRK</sequence>
<dbReference type="PANTHER" id="PTHR24320">
    <property type="entry name" value="RETINOL DEHYDROGENASE"/>
    <property type="match status" value="1"/>
</dbReference>
<evidence type="ECO:0000256" key="2">
    <source>
        <dbReference type="ARBA" id="ARBA00023002"/>
    </source>
</evidence>
<accession>A0A8K0SV40</accession>
<dbReference type="CDD" id="cd05327">
    <property type="entry name" value="retinol-DH_like_SDR_c_like"/>
    <property type="match status" value="1"/>
</dbReference>
<dbReference type="PANTHER" id="PTHR24320:SF281">
    <property type="entry name" value="SHORT CHAIN DEHYDROGENASE_REDUCTASE FAMILY PROTEIN (AFU_ORTHOLOGUE AFUA_5G14310)"/>
    <property type="match status" value="1"/>
</dbReference>